<accession>A0ABZ2V927</accession>
<dbReference type="InterPro" id="IPR022243">
    <property type="entry name" value="DUF3768"/>
</dbReference>
<dbReference type="Pfam" id="PF12599">
    <property type="entry name" value="DUF3768"/>
    <property type="match status" value="1"/>
</dbReference>
<evidence type="ECO:0000313" key="2">
    <source>
        <dbReference type="Proteomes" id="UP001440612"/>
    </source>
</evidence>
<dbReference type="EMBL" id="CP150952">
    <property type="protein sequence ID" value="WZC51090.1"/>
    <property type="molecule type" value="Genomic_DNA"/>
</dbReference>
<reference evidence="2" key="1">
    <citation type="submission" date="2024-04" db="EMBL/GenBank/DDBJ databases">
        <title>Phylogenomic analyses of a clade within the roseobacter group suggest taxonomic reassignments of species of the genera Aestuariivita, Citreicella, Loktanella, Nautella, Pelagibaca, Ruegeria, Thalassobius, Thiobacimonas and Tropicibacter, and the proposal o.</title>
        <authorList>
            <person name="Jeon C.O."/>
        </authorList>
    </citation>
    <scope>NUCLEOTIDE SEQUENCE [LARGE SCALE GENOMIC DNA]</scope>
    <source>
        <strain evidence="2">BS5-3</strain>
        <plasmid evidence="2">pBS5-3-1</plasmid>
    </source>
</reference>
<proteinExistence type="predicted"/>
<dbReference type="Proteomes" id="UP001440612">
    <property type="component" value="Plasmid pBS5-3-1"/>
</dbReference>
<name>A0ABZ2V927_9RHOB</name>
<sequence>MTVGDETKTIWFKIDLYDWDLEYGAEDPTDLEQTKRVMTVLFPSDY</sequence>
<geneLocation type="plasmid" evidence="1 2">
    <name>pBS5-3-1</name>
</geneLocation>
<gene>
    <name evidence="1" type="ORF">AABB29_20215</name>
</gene>
<dbReference type="RefSeq" id="WP_341369186.1">
    <property type="nucleotide sequence ID" value="NZ_CP150952.2"/>
</dbReference>
<organism evidence="1 2">
    <name type="scientific">Yoonia phaeophyticola</name>
    <dbReference type="NCBI Taxonomy" id="3137369"/>
    <lineage>
        <taxon>Bacteria</taxon>
        <taxon>Pseudomonadati</taxon>
        <taxon>Pseudomonadota</taxon>
        <taxon>Alphaproteobacteria</taxon>
        <taxon>Rhodobacterales</taxon>
        <taxon>Paracoccaceae</taxon>
        <taxon>Yoonia</taxon>
    </lineage>
</organism>
<evidence type="ECO:0000313" key="1">
    <source>
        <dbReference type="EMBL" id="WZC51090.1"/>
    </source>
</evidence>
<keyword evidence="1" id="KW-0614">Plasmid</keyword>
<keyword evidence="2" id="KW-1185">Reference proteome</keyword>
<protein>
    <submittedName>
        <fullName evidence="1">DUF3768 domain-containing protein</fullName>
    </submittedName>
</protein>